<evidence type="ECO:0000313" key="2">
    <source>
        <dbReference type="EMBL" id="KTC76920.1"/>
    </source>
</evidence>
<comment type="caution">
    <text evidence="2">The sequence shown here is derived from an EMBL/GenBank/DDBJ whole genome shotgun (WGS) entry which is preliminary data.</text>
</comment>
<gene>
    <name evidence="2" type="ORF">Lbru_3027</name>
</gene>
<dbReference type="Proteomes" id="UP000054742">
    <property type="component" value="Unassembled WGS sequence"/>
</dbReference>
<dbReference type="AlphaFoldDB" id="A0A0W0S0U0"/>
<keyword evidence="1" id="KW-0812">Transmembrane</keyword>
<evidence type="ECO:0000313" key="3">
    <source>
        <dbReference type="Proteomes" id="UP000054742"/>
    </source>
</evidence>
<accession>A0A0W0S0U0</accession>
<protein>
    <submittedName>
        <fullName evidence="2">Uncharacterized protein</fullName>
    </submittedName>
</protein>
<sequence>MNTYSNPSNNLLSTKILAKWTVVLVLLIFNVLKSHFGMQFAKLTVKQKNGIGG</sequence>
<dbReference type="EMBL" id="LNXV01000036">
    <property type="protein sequence ID" value="KTC76920.1"/>
    <property type="molecule type" value="Genomic_DNA"/>
</dbReference>
<keyword evidence="1" id="KW-0472">Membrane</keyword>
<name>A0A0W0S0U0_9GAMM</name>
<keyword evidence="3" id="KW-1185">Reference proteome</keyword>
<keyword evidence="1" id="KW-1133">Transmembrane helix</keyword>
<proteinExistence type="predicted"/>
<evidence type="ECO:0000256" key="1">
    <source>
        <dbReference type="SAM" id="Phobius"/>
    </source>
</evidence>
<feature type="transmembrane region" description="Helical" evidence="1">
    <location>
        <begin position="12"/>
        <end position="32"/>
    </location>
</feature>
<reference evidence="2 3" key="1">
    <citation type="submission" date="2015-11" db="EMBL/GenBank/DDBJ databases">
        <title>Genomic analysis of 38 Legionella species identifies large and diverse effector repertoires.</title>
        <authorList>
            <person name="Burstein D."/>
            <person name="Amaro F."/>
            <person name="Zusman T."/>
            <person name="Lifshitz Z."/>
            <person name="Cohen O."/>
            <person name="Gilbert J.A."/>
            <person name="Pupko T."/>
            <person name="Shuman H.A."/>
            <person name="Segal G."/>
        </authorList>
    </citation>
    <scope>NUCLEOTIDE SEQUENCE [LARGE SCALE GENOMIC DNA]</scope>
    <source>
        <strain evidence="2 3">ATCC 43878</strain>
    </source>
</reference>
<organism evidence="2 3">
    <name type="scientific">Legionella brunensis</name>
    <dbReference type="NCBI Taxonomy" id="29422"/>
    <lineage>
        <taxon>Bacteria</taxon>
        <taxon>Pseudomonadati</taxon>
        <taxon>Pseudomonadota</taxon>
        <taxon>Gammaproteobacteria</taxon>
        <taxon>Legionellales</taxon>
        <taxon>Legionellaceae</taxon>
        <taxon>Legionella</taxon>
    </lineage>
</organism>